<dbReference type="Gene3D" id="3.40.190.10">
    <property type="entry name" value="Periplasmic binding protein-like II"/>
    <property type="match status" value="2"/>
</dbReference>
<proteinExistence type="inferred from homology"/>
<dbReference type="Pfam" id="PF09084">
    <property type="entry name" value="NMT1"/>
    <property type="match status" value="1"/>
</dbReference>
<dbReference type="GO" id="GO:0042918">
    <property type="term" value="P:alkanesulfonate transmembrane transport"/>
    <property type="evidence" value="ECO:0007669"/>
    <property type="project" value="TreeGrafter"/>
</dbReference>
<gene>
    <name evidence="6" type="ORF">SAMN02745124_04439</name>
</gene>
<dbReference type="PANTHER" id="PTHR30024:SF47">
    <property type="entry name" value="TAURINE-BINDING PERIPLASMIC PROTEIN"/>
    <property type="match status" value="1"/>
</dbReference>
<dbReference type="Proteomes" id="UP000184139">
    <property type="component" value="Unassembled WGS sequence"/>
</dbReference>
<name>A0A1M5YU71_9BACT</name>
<comment type="subcellular location">
    <subcellularLocation>
        <location evidence="1">Periplasm</location>
    </subcellularLocation>
</comment>
<comment type="similarity">
    <text evidence="2">Belongs to the bacterial solute-binding protein SsuA/TauA family.</text>
</comment>
<dbReference type="GO" id="GO:0042597">
    <property type="term" value="C:periplasmic space"/>
    <property type="evidence" value="ECO:0007669"/>
    <property type="project" value="UniProtKB-SubCell"/>
</dbReference>
<evidence type="ECO:0000313" key="7">
    <source>
        <dbReference type="Proteomes" id="UP000184139"/>
    </source>
</evidence>
<keyword evidence="7" id="KW-1185">Reference proteome</keyword>
<protein>
    <submittedName>
        <fullName evidence="6">NitT/TauT family transport system substrate-binding protein</fullName>
    </submittedName>
</protein>
<dbReference type="PANTHER" id="PTHR30024">
    <property type="entry name" value="ALIPHATIC SULFONATES-BINDING PROTEIN-RELATED"/>
    <property type="match status" value="1"/>
</dbReference>
<evidence type="ECO:0000256" key="4">
    <source>
        <dbReference type="SAM" id="SignalP"/>
    </source>
</evidence>
<feature type="domain" description="SsuA/THI5-like" evidence="5">
    <location>
        <begin position="48"/>
        <end position="174"/>
    </location>
</feature>
<dbReference type="OrthoDB" id="5292144at2"/>
<dbReference type="AlphaFoldDB" id="A0A1M5YU71"/>
<accession>A0A1M5YU71</accession>
<sequence length="196" mass="21267">MFCRKTRKVIALLVATLFISVPTVVLATESSTELPTVKIVYWRSIDDLPLYVGVEKGYFKEAGVNVELEYIKGEPNVLAAVLRGDVSAGVISLASLIKLAEKKVPVKVVIWMGHAHEKTKCGIHVGGQTKYKTLQDVKGMRLATSGSINSKTMLTHALAKGGYTIKDIHPLWGGDPDNPMQYEAALRSGGVDAFIV</sequence>
<evidence type="ECO:0000256" key="2">
    <source>
        <dbReference type="ARBA" id="ARBA00010742"/>
    </source>
</evidence>
<evidence type="ECO:0000256" key="1">
    <source>
        <dbReference type="ARBA" id="ARBA00004418"/>
    </source>
</evidence>
<keyword evidence="3 4" id="KW-0732">Signal</keyword>
<dbReference type="SUPFAM" id="SSF53850">
    <property type="entry name" value="Periplasmic binding protein-like II"/>
    <property type="match status" value="1"/>
</dbReference>
<dbReference type="STRING" id="1121409.SAMN02745124_04439"/>
<dbReference type="InterPro" id="IPR015168">
    <property type="entry name" value="SsuA/THI5"/>
</dbReference>
<evidence type="ECO:0000313" key="6">
    <source>
        <dbReference type="EMBL" id="SHI15459.1"/>
    </source>
</evidence>
<feature type="chain" id="PRO_5012951688" evidence="4">
    <location>
        <begin position="28"/>
        <end position="196"/>
    </location>
</feature>
<evidence type="ECO:0000256" key="3">
    <source>
        <dbReference type="ARBA" id="ARBA00022729"/>
    </source>
</evidence>
<reference evidence="6 7" key="1">
    <citation type="submission" date="2016-11" db="EMBL/GenBank/DDBJ databases">
        <authorList>
            <person name="Jaros S."/>
            <person name="Januszkiewicz K."/>
            <person name="Wedrychowicz H."/>
        </authorList>
    </citation>
    <scope>NUCLEOTIDE SEQUENCE [LARGE SCALE GENOMIC DNA]</scope>
    <source>
        <strain evidence="6 7">DSM 9705</strain>
    </source>
</reference>
<dbReference type="RefSeq" id="WP_073379534.1">
    <property type="nucleotide sequence ID" value="NZ_FQXS01000061.1"/>
</dbReference>
<feature type="signal peptide" evidence="4">
    <location>
        <begin position="1"/>
        <end position="27"/>
    </location>
</feature>
<organism evidence="6 7">
    <name type="scientific">Desulfofustis glycolicus DSM 9705</name>
    <dbReference type="NCBI Taxonomy" id="1121409"/>
    <lineage>
        <taxon>Bacteria</taxon>
        <taxon>Pseudomonadati</taxon>
        <taxon>Thermodesulfobacteriota</taxon>
        <taxon>Desulfobulbia</taxon>
        <taxon>Desulfobulbales</taxon>
        <taxon>Desulfocapsaceae</taxon>
        <taxon>Desulfofustis</taxon>
    </lineage>
</organism>
<evidence type="ECO:0000259" key="5">
    <source>
        <dbReference type="Pfam" id="PF09084"/>
    </source>
</evidence>
<dbReference type="EMBL" id="FQXS01000061">
    <property type="protein sequence ID" value="SHI15459.1"/>
    <property type="molecule type" value="Genomic_DNA"/>
</dbReference>